<evidence type="ECO:0000313" key="3">
    <source>
        <dbReference type="Proteomes" id="UP000004030"/>
    </source>
</evidence>
<protein>
    <recommendedName>
        <fullName evidence="4">Bacteriophage tail tape measure C-terminal domain-containing protein</fullName>
    </recommendedName>
</protein>
<dbReference type="STRING" id="1088721.JI59_18375"/>
<dbReference type="RefSeq" id="WP_007011259.1">
    <property type="nucleotide sequence ID" value="NZ_AGFM01000006.1"/>
</dbReference>
<reference evidence="2 3" key="1">
    <citation type="journal article" date="2012" name="J. Bacteriol.">
        <title>Genome sequence of benzo(a)pyrene-degrading bacterium Novosphingobium pentaromativorans US6-1.</title>
        <authorList>
            <person name="Luo Y.R."/>
            <person name="Kang S.G."/>
            <person name="Kim S.J."/>
            <person name="Kim M.R."/>
            <person name="Li N."/>
            <person name="Lee J.H."/>
            <person name="Kwon K.K."/>
        </authorList>
    </citation>
    <scope>NUCLEOTIDE SEQUENCE [LARGE SCALE GENOMIC DNA]</scope>
    <source>
        <strain evidence="2 3">US6-1</strain>
    </source>
</reference>
<organism evidence="2 3">
    <name type="scientific">Novosphingobium pentaromativorans US6-1</name>
    <dbReference type="NCBI Taxonomy" id="1088721"/>
    <lineage>
        <taxon>Bacteria</taxon>
        <taxon>Pseudomonadati</taxon>
        <taxon>Pseudomonadota</taxon>
        <taxon>Alphaproteobacteria</taxon>
        <taxon>Sphingomonadales</taxon>
        <taxon>Sphingomonadaceae</taxon>
        <taxon>Novosphingobium</taxon>
    </lineage>
</organism>
<feature type="region of interest" description="Disordered" evidence="1">
    <location>
        <begin position="240"/>
        <end position="290"/>
    </location>
</feature>
<dbReference type="PATRIC" id="fig|1088721.3.peg.338"/>
<feature type="compositionally biased region" description="Low complexity" evidence="1">
    <location>
        <begin position="259"/>
        <end position="282"/>
    </location>
</feature>
<accession>G6E7K7</accession>
<gene>
    <name evidence="2" type="ORF">NSU_0342</name>
</gene>
<proteinExistence type="predicted"/>
<dbReference type="KEGG" id="npn:JI59_18375"/>
<dbReference type="OrthoDB" id="38641at2"/>
<evidence type="ECO:0008006" key="4">
    <source>
        <dbReference type="Google" id="ProtNLM"/>
    </source>
</evidence>
<dbReference type="EMBL" id="AGFM01000006">
    <property type="protein sequence ID" value="EHJ62830.1"/>
    <property type="molecule type" value="Genomic_DNA"/>
</dbReference>
<comment type="caution">
    <text evidence="2">The sequence shown here is derived from an EMBL/GenBank/DDBJ whole genome shotgun (WGS) entry which is preliminary data.</text>
</comment>
<evidence type="ECO:0000256" key="1">
    <source>
        <dbReference type="SAM" id="MobiDB-lite"/>
    </source>
</evidence>
<keyword evidence="3" id="KW-1185">Reference proteome</keyword>
<evidence type="ECO:0000313" key="2">
    <source>
        <dbReference type="EMBL" id="EHJ62830.1"/>
    </source>
</evidence>
<dbReference type="eggNOG" id="ENOG502ZR33">
    <property type="taxonomic scope" value="Bacteria"/>
</dbReference>
<dbReference type="AlphaFoldDB" id="G6E7K7"/>
<sequence>MDPLELIAVEVRADLDQLEKEMTGATRVVDANAAKITNSVERSERAIVQSARNSGQAMQGTGRNASMLGAQFSQMGQQVAAGSSPFQALAIQLPDIAYLLGNTGSEAGKLATFFGGPWGIALTTAVAVLAPLVERLIDTEDALDRVGDAAQDAMDKLRASLNTTSVASNAADEVTKKLVGNLGELAKTNRDIAQTQNLLEDAARSAGGGNSLEILNNRLVRLNSEKERINADIQQSRKDLKQIASDAQVAQMQAEARARQSQTPTRTPSPRSSSSSGRGARSSRVDTTPVKESLDDVIAQAQQDMLVAFADAFQKQSDADWDDFREQVRRMEEFRAQERERTDARLHYQQEQQVRSLASIYEDAFRGGTSAIWADFKAIGLRVIAEVLARFTIAKIGGGEFSLGGALTSAISSAIPGFASGGSLSIGGRGGIDKNVLSLNGSPIAKVSNGETLHVTNPSLSRGGGAPAQINQTFVLDARGGITTPELLQYVNDTASAKAAQAAGAMGQAVMRGIPSRLSSFQRDGT</sequence>
<dbReference type="Proteomes" id="UP000004030">
    <property type="component" value="Unassembled WGS sequence"/>
</dbReference>
<name>G6E7K7_9SPHN</name>